<evidence type="ECO:0000313" key="2">
    <source>
        <dbReference type="EMBL" id="VDN10494.1"/>
    </source>
</evidence>
<protein>
    <submittedName>
        <fullName evidence="2">Uncharacterized protein</fullName>
    </submittedName>
</protein>
<reference evidence="2 3" key="1">
    <citation type="submission" date="2018-11" db="EMBL/GenBank/DDBJ databases">
        <authorList>
            <consortium name="Pathogen Informatics"/>
        </authorList>
    </citation>
    <scope>NUCLEOTIDE SEQUENCE [LARGE SCALE GENOMIC DNA]</scope>
</reference>
<organism evidence="2 3">
    <name type="scientific">Dibothriocephalus latus</name>
    <name type="common">Fish tapeworm</name>
    <name type="synonym">Diphyllobothrium latum</name>
    <dbReference type="NCBI Taxonomy" id="60516"/>
    <lineage>
        <taxon>Eukaryota</taxon>
        <taxon>Metazoa</taxon>
        <taxon>Spiralia</taxon>
        <taxon>Lophotrochozoa</taxon>
        <taxon>Platyhelminthes</taxon>
        <taxon>Cestoda</taxon>
        <taxon>Eucestoda</taxon>
        <taxon>Diphyllobothriidea</taxon>
        <taxon>Diphyllobothriidae</taxon>
        <taxon>Dibothriocephalus</taxon>
    </lineage>
</organism>
<feature type="region of interest" description="Disordered" evidence="1">
    <location>
        <begin position="52"/>
        <end position="81"/>
    </location>
</feature>
<name>A0A3P7L1B0_DIBLA</name>
<gene>
    <name evidence="2" type="ORF">DILT_LOCUS6325</name>
</gene>
<evidence type="ECO:0000313" key="3">
    <source>
        <dbReference type="Proteomes" id="UP000281553"/>
    </source>
</evidence>
<sequence length="81" mass="9068">MKRYVDITSSRTGPPLANEPLLKEEYEIALTTAQESAEGEQMCELEYENSNSKVEEVHQTGEEVNKKEKNPQVEAEAIPTG</sequence>
<keyword evidence="3" id="KW-1185">Reference proteome</keyword>
<feature type="non-terminal residue" evidence="2">
    <location>
        <position position="81"/>
    </location>
</feature>
<feature type="compositionally biased region" description="Basic and acidic residues" evidence="1">
    <location>
        <begin position="53"/>
        <end position="71"/>
    </location>
</feature>
<accession>A0A3P7L1B0</accession>
<dbReference type="AlphaFoldDB" id="A0A3P7L1B0"/>
<dbReference type="Proteomes" id="UP000281553">
    <property type="component" value="Unassembled WGS sequence"/>
</dbReference>
<proteinExistence type="predicted"/>
<evidence type="ECO:0000256" key="1">
    <source>
        <dbReference type="SAM" id="MobiDB-lite"/>
    </source>
</evidence>
<dbReference type="EMBL" id="UYRU01049270">
    <property type="protein sequence ID" value="VDN10494.1"/>
    <property type="molecule type" value="Genomic_DNA"/>
</dbReference>